<dbReference type="PANTHER" id="PTHR23073">
    <property type="entry name" value="26S PROTEASOME REGULATORY SUBUNIT"/>
    <property type="match status" value="1"/>
</dbReference>
<keyword evidence="9" id="KW-0496">Mitochondrion</keyword>
<dbReference type="CDD" id="cd19502">
    <property type="entry name" value="RecA-like_PAN_like"/>
    <property type="match status" value="1"/>
</dbReference>
<keyword evidence="15" id="KW-1185">Reference proteome</keyword>
<dbReference type="Gene3D" id="2.40.50.140">
    <property type="entry name" value="Nucleic acid-binding proteins"/>
    <property type="match status" value="1"/>
</dbReference>
<dbReference type="InterPro" id="IPR048723">
    <property type="entry name" value="OB_PRS7"/>
</dbReference>
<keyword evidence="8" id="KW-0647">Proteasome</keyword>
<dbReference type="Pfam" id="PF00004">
    <property type="entry name" value="AAA"/>
    <property type="match status" value="1"/>
</dbReference>
<comment type="similarity">
    <text evidence="3">Belongs to the PDK/BCKDK protein kinase family.</text>
</comment>
<dbReference type="OrthoDB" id="1937997at2759"/>
<evidence type="ECO:0000256" key="10">
    <source>
        <dbReference type="ARBA" id="ARBA00067449"/>
    </source>
</evidence>
<dbReference type="InterPro" id="IPR003593">
    <property type="entry name" value="AAA+_ATPase"/>
</dbReference>
<dbReference type="Pfam" id="PF21236">
    <property type="entry name" value="OB_PRS7"/>
    <property type="match status" value="1"/>
</dbReference>
<dbReference type="Gene3D" id="1.20.140.20">
    <property type="entry name" value="Alpha-ketoacid/pyruvate dehydrogenase kinase, N-terminal domain"/>
    <property type="match status" value="1"/>
</dbReference>
<proteinExistence type="inferred from homology"/>
<evidence type="ECO:0000256" key="8">
    <source>
        <dbReference type="ARBA" id="ARBA00022942"/>
    </source>
</evidence>
<dbReference type="InterPro" id="IPR003959">
    <property type="entry name" value="ATPase_AAA_core"/>
</dbReference>
<dbReference type="EMBL" id="KE504122">
    <property type="protein sequence ID" value="EPT05915.1"/>
    <property type="molecule type" value="Genomic_DNA"/>
</dbReference>
<evidence type="ECO:0000313" key="15">
    <source>
        <dbReference type="Proteomes" id="UP000015241"/>
    </source>
</evidence>
<dbReference type="InterPro" id="IPR027417">
    <property type="entry name" value="P-loop_NTPase"/>
</dbReference>
<dbReference type="InParanoid" id="S8G6Y1"/>
<dbReference type="GO" id="GO:0005524">
    <property type="term" value="F:ATP binding"/>
    <property type="evidence" value="ECO:0007669"/>
    <property type="project" value="UniProtKB-KW"/>
</dbReference>
<dbReference type="Gene3D" id="3.40.50.300">
    <property type="entry name" value="P-loop containing nucleotide triphosphate hydrolases"/>
    <property type="match status" value="1"/>
</dbReference>
<dbReference type="STRING" id="743788.S8G6Y1"/>
<dbReference type="FunFam" id="1.10.8.60:FF:000005">
    <property type="entry name" value="26S protease regulatory subunit 7"/>
    <property type="match status" value="1"/>
</dbReference>
<evidence type="ECO:0000256" key="4">
    <source>
        <dbReference type="ARBA" id="ARBA00006914"/>
    </source>
</evidence>
<dbReference type="InterPro" id="IPR036890">
    <property type="entry name" value="HATPase_C_sf"/>
</dbReference>
<comment type="similarity">
    <text evidence="4">Belongs to the AAA ATPase family.</text>
</comment>
<organism evidence="14 15">
    <name type="scientific">Fomitopsis schrenkii</name>
    <name type="common">Brown rot fungus</name>
    <dbReference type="NCBI Taxonomy" id="2126942"/>
    <lineage>
        <taxon>Eukaryota</taxon>
        <taxon>Fungi</taxon>
        <taxon>Dikarya</taxon>
        <taxon>Basidiomycota</taxon>
        <taxon>Agaricomycotina</taxon>
        <taxon>Agaricomycetes</taxon>
        <taxon>Polyporales</taxon>
        <taxon>Fomitopsis</taxon>
    </lineage>
</organism>
<dbReference type="Pfam" id="PF10436">
    <property type="entry name" value="BCDHK_Adom3"/>
    <property type="match status" value="1"/>
</dbReference>
<dbReference type="GO" id="GO:0008540">
    <property type="term" value="C:proteasome regulatory particle, base subcomplex"/>
    <property type="evidence" value="ECO:0007669"/>
    <property type="project" value="UniProtKB-ARBA"/>
</dbReference>
<dbReference type="SUPFAM" id="SSF52540">
    <property type="entry name" value="P-loop containing nucleoside triphosphate hydrolases"/>
    <property type="match status" value="1"/>
</dbReference>
<evidence type="ECO:0000256" key="1">
    <source>
        <dbReference type="ARBA" id="ARBA00004173"/>
    </source>
</evidence>
<dbReference type="HOGENOM" id="CLU_014332_0_0_1"/>
<keyword evidence="6" id="KW-0547">Nucleotide-binding</keyword>
<dbReference type="FunFam" id="3.40.50.300:FF:000027">
    <property type="entry name" value="26S protease regulatory subunit 7"/>
    <property type="match status" value="1"/>
</dbReference>
<dbReference type="InterPro" id="IPR018955">
    <property type="entry name" value="BCDHK/PDK_N"/>
</dbReference>
<evidence type="ECO:0000256" key="9">
    <source>
        <dbReference type="ARBA" id="ARBA00023128"/>
    </source>
</evidence>
<gene>
    <name evidence="14" type="ORF">FOMPIDRAFT_1039237</name>
</gene>
<dbReference type="eggNOG" id="KOG0729">
    <property type="taxonomic scope" value="Eukaryota"/>
</dbReference>
<dbReference type="InterPro" id="IPR041569">
    <property type="entry name" value="AAA_lid_3"/>
</dbReference>
<dbReference type="Gene3D" id="1.10.8.60">
    <property type="match status" value="1"/>
</dbReference>
<keyword evidence="5" id="KW-0963">Cytoplasm</keyword>
<feature type="domain" description="Histidine kinase/HSP90-like ATPase" evidence="13">
    <location>
        <begin position="678"/>
        <end position="857"/>
    </location>
</feature>
<dbReference type="SUPFAM" id="SSF69012">
    <property type="entry name" value="alpha-ketoacid dehydrogenase kinase, N-terminal domain"/>
    <property type="match status" value="1"/>
</dbReference>
<dbReference type="SMART" id="SM00387">
    <property type="entry name" value="HATPase_c"/>
    <property type="match status" value="1"/>
</dbReference>
<dbReference type="GO" id="GO:0016887">
    <property type="term" value="F:ATP hydrolysis activity"/>
    <property type="evidence" value="ECO:0007669"/>
    <property type="project" value="InterPro"/>
</dbReference>
<evidence type="ECO:0000256" key="2">
    <source>
        <dbReference type="ARBA" id="ARBA00004496"/>
    </source>
</evidence>
<dbReference type="Pfam" id="PF17862">
    <property type="entry name" value="AAA_lid_3"/>
    <property type="match status" value="1"/>
</dbReference>
<evidence type="ECO:0000256" key="7">
    <source>
        <dbReference type="ARBA" id="ARBA00022840"/>
    </source>
</evidence>
<dbReference type="InterPro" id="IPR003594">
    <property type="entry name" value="HATPase_dom"/>
</dbReference>
<dbReference type="PROSITE" id="PS00674">
    <property type="entry name" value="AAA"/>
    <property type="match status" value="1"/>
</dbReference>
<dbReference type="Pfam" id="PF02518">
    <property type="entry name" value="HATPase_c"/>
    <property type="match status" value="1"/>
</dbReference>
<dbReference type="InterPro" id="IPR050221">
    <property type="entry name" value="26S_Proteasome_ATPase"/>
</dbReference>
<evidence type="ECO:0000256" key="5">
    <source>
        <dbReference type="ARBA" id="ARBA00022490"/>
    </source>
</evidence>
<evidence type="ECO:0000259" key="12">
    <source>
        <dbReference type="SMART" id="SM00382"/>
    </source>
</evidence>
<dbReference type="eggNOG" id="KOG0787">
    <property type="taxonomic scope" value="Eukaryota"/>
</dbReference>
<evidence type="ECO:0000256" key="3">
    <source>
        <dbReference type="ARBA" id="ARBA00006155"/>
    </source>
</evidence>
<dbReference type="AlphaFoldDB" id="S8G6Y1"/>
<name>S8G6Y1_FOMSC</name>
<dbReference type="InterPro" id="IPR012340">
    <property type="entry name" value="NA-bd_OB-fold"/>
</dbReference>
<sequence length="864" mass="94953">MAPKADWEKWEKKADGKDDEKEIKALDDSDIQILKTYGQGPYAARLKKIEQEIKDVQKRVNEKLGIKESDTGLASPNLWDLPVDRQRMGEEHPLQVARCTKIIPVDPDAAAAARAVNPAGAAQGQKGADEQDKYVINIKQIAKFVVGLGERVAPTDIEEGMRVGVDRNKYQIQIPLPPKIDASVTMMQVEEKPDVTYSDVGGCKEQIEKLREVVETPLLSPERFVNLGIDPPKGVLLFGPPGTGKTLCARAVANRTDATFIRVIGSELVQKYVGEGARMVRELFEMARSKKACIIFFDEVDAIGGARFDDGAGGDNEVQRTMLELINQLDGFDPRGNIKVLMATNRPDTLDPALLRPGRLDRRVEFSLPDVEGRAHILRIHARSMSCERDIRFDLIARLCPNTTGAELRSVATEAGMFAIRARRKVATERDFLDAVEKVVRQGTKFSSTHPQHHVDATFTPAELSRMIEEHAKQPPRPLTLSTLLSLADPVTPESVLKSVGYVLTEIPRRLARRARALEALPFIVGMNPYVARTLERYRQSFRFLCSRPAVMTLEENKRFTEQLEEVVSSHANDIPTMAKGFQECARYMTPEQISTFLDKAIRSRISVRLIAEQHIALSRALEDGEMAADHLGIVHKLCSPQSMIRMCGSWVGDLCEATLGTHPEIVIDGEVDATFAYIPVHLEYILTEILKNSFRATVERHAKDTGAVPPVIVTVSPPPTSSLPRQRFLSLRIRDQGGGVPPAYLAQIFSYSFTTAGRQAASKGGSWEDSGLGGGPYAAQHIGGGAALDASGSMSGSTLFTEMTGRGLQMGMGTIAGLGYGLPMSRLYARYFGGSLDFVSLDGWGSDVFVKLRCLDDAGDAEV</sequence>
<dbReference type="GO" id="GO:0005739">
    <property type="term" value="C:mitochondrion"/>
    <property type="evidence" value="ECO:0007669"/>
    <property type="project" value="UniProtKB-SubCell"/>
</dbReference>
<comment type="subcellular location">
    <subcellularLocation>
        <location evidence="2">Cytoplasm</location>
    </subcellularLocation>
    <subcellularLocation>
        <location evidence="1">Mitochondrion</location>
    </subcellularLocation>
</comment>
<evidence type="ECO:0000256" key="6">
    <source>
        <dbReference type="ARBA" id="ARBA00022741"/>
    </source>
</evidence>
<dbReference type="Gene3D" id="3.30.565.10">
    <property type="entry name" value="Histidine kinase-like ATPase, C-terminal domain"/>
    <property type="match status" value="1"/>
</dbReference>
<reference evidence="14 15" key="1">
    <citation type="journal article" date="2012" name="Science">
        <title>The Paleozoic origin of enzymatic lignin decomposition reconstructed from 31 fungal genomes.</title>
        <authorList>
            <person name="Floudas D."/>
            <person name="Binder M."/>
            <person name="Riley R."/>
            <person name="Barry K."/>
            <person name="Blanchette R.A."/>
            <person name="Henrissat B."/>
            <person name="Martinez A.T."/>
            <person name="Otillar R."/>
            <person name="Spatafora J.W."/>
            <person name="Yadav J.S."/>
            <person name="Aerts A."/>
            <person name="Benoit I."/>
            <person name="Boyd A."/>
            <person name="Carlson A."/>
            <person name="Copeland A."/>
            <person name="Coutinho P.M."/>
            <person name="de Vries R.P."/>
            <person name="Ferreira P."/>
            <person name="Findley K."/>
            <person name="Foster B."/>
            <person name="Gaskell J."/>
            <person name="Glotzer D."/>
            <person name="Gorecki P."/>
            <person name="Heitman J."/>
            <person name="Hesse C."/>
            <person name="Hori C."/>
            <person name="Igarashi K."/>
            <person name="Jurgens J.A."/>
            <person name="Kallen N."/>
            <person name="Kersten P."/>
            <person name="Kohler A."/>
            <person name="Kuees U."/>
            <person name="Kumar T.K.A."/>
            <person name="Kuo A."/>
            <person name="LaButti K."/>
            <person name="Larrondo L.F."/>
            <person name="Lindquist E."/>
            <person name="Ling A."/>
            <person name="Lombard V."/>
            <person name="Lucas S."/>
            <person name="Lundell T."/>
            <person name="Martin R."/>
            <person name="McLaughlin D.J."/>
            <person name="Morgenstern I."/>
            <person name="Morin E."/>
            <person name="Murat C."/>
            <person name="Nagy L.G."/>
            <person name="Nolan M."/>
            <person name="Ohm R.A."/>
            <person name="Patyshakuliyeva A."/>
            <person name="Rokas A."/>
            <person name="Ruiz-Duenas F.J."/>
            <person name="Sabat G."/>
            <person name="Salamov A."/>
            <person name="Samejima M."/>
            <person name="Schmutz J."/>
            <person name="Slot J.C."/>
            <person name="St John F."/>
            <person name="Stenlid J."/>
            <person name="Sun H."/>
            <person name="Sun S."/>
            <person name="Syed K."/>
            <person name="Tsang A."/>
            <person name="Wiebenga A."/>
            <person name="Young D."/>
            <person name="Pisabarro A."/>
            <person name="Eastwood D.C."/>
            <person name="Martin F."/>
            <person name="Cullen D."/>
            <person name="Grigoriev I.V."/>
            <person name="Hibbett D.S."/>
        </authorList>
    </citation>
    <scope>NUCLEOTIDE SEQUENCE</scope>
    <source>
        <strain evidence="15">FP-58527</strain>
    </source>
</reference>
<dbReference type="SMART" id="SM00382">
    <property type="entry name" value="AAA"/>
    <property type="match status" value="1"/>
</dbReference>
<dbReference type="InterPro" id="IPR036784">
    <property type="entry name" value="AK/P_DHK_N_sf"/>
</dbReference>
<evidence type="ECO:0000259" key="13">
    <source>
        <dbReference type="SMART" id="SM00387"/>
    </source>
</evidence>
<dbReference type="InterPro" id="IPR003960">
    <property type="entry name" value="ATPase_AAA_CS"/>
</dbReference>
<evidence type="ECO:0000256" key="11">
    <source>
        <dbReference type="SAM" id="MobiDB-lite"/>
    </source>
</evidence>
<feature type="domain" description="AAA+ ATPase" evidence="12">
    <location>
        <begin position="231"/>
        <end position="370"/>
    </location>
</feature>
<evidence type="ECO:0000313" key="14">
    <source>
        <dbReference type="EMBL" id="EPT05915.1"/>
    </source>
</evidence>
<dbReference type="Proteomes" id="UP000015241">
    <property type="component" value="Unassembled WGS sequence"/>
</dbReference>
<accession>S8G6Y1</accession>
<dbReference type="FunFam" id="2.40.50.140:FF:000440">
    <property type="entry name" value="26S protease regulatory subunit 7"/>
    <property type="match status" value="1"/>
</dbReference>
<dbReference type="SUPFAM" id="SSF55874">
    <property type="entry name" value="ATPase domain of HSP90 chaperone/DNA topoisomerase II/histidine kinase"/>
    <property type="match status" value="1"/>
</dbReference>
<feature type="region of interest" description="Disordered" evidence="11">
    <location>
        <begin position="1"/>
        <end position="21"/>
    </location>
</feature>
<protein>
    <recommendedName>
        <fullName evidence="10">26S proteasome regulatory subunit 7 homolog</fullName>
    </recommendedName>
</protein>
<dbReference type="FunCoup" id="S8G6Y1">
    <property type="interactions" value="565"/>
</dbReference>
<keyword evidence="7" id="KW-0067">ATP-binding</keyword>